<evidence type="ECO:0000256" key="4">
    <source>
        <dbReference type="SAM" id="Phobius"/>
    </source>
</evidence>
<evidence type="ECO:0000313" key="8">
    <source>
        <dbReference type="Proteomes" id="UP000435877"/>
    </source>
</evidence>
<dbReference type="EMBL" id="CACSIK010000001">
    <property type="protein sequence ID" value="CAA0088458.1"/>
    <property type="molecule type" value="Genomic_DNA"/>
</dbReference>
<keyword evidence="3" id="KW-0720">Serine protease</keyword>
<gene>
    <name evidence="6" type="ORF">IHBHHGIJ_01543</name>
    <name evidence="7" type="ORF">KFEGEMFD_03842</name>
</gene>
<name>A0A5S9NFM0_9GAMM</name>
<keyword evidence="4" id="KW-1133">Transmembrane helix</keyword>
<reference evidence="8 9" key="1">
    <citation type="submission" date="2019-11" db="EMBL/GenBank/DDBJ databases">
        <authorList>
            <person name="Holert J."/>
        </authorList>
    </citation>
    <scope>NUCLEOTIDE SEQUENCE [LARGE SCALE GENOMIC DNA]</scope>
    <source>
        <strain evidence="7">BC3_2A</strain>
        <strain evidence="6">SB11_1A</strain>
    </source>
</reference>
<evidence type="ECO:0000313" key="6">
    <source>
        <dbReference type="EMBL" id="CAA0088458.1"/>
    </source>
</evidence>
<dbReference type="InterPro" id="IPR049886">
    <property type="entry name" value="CFI_box_CTERM_dom"/>
</dbReference>
<dbReference type="GO" id="GO:0006508">
    <property type="term" value="P:proteolysis"/>
    <property type="evidence" value="ECO:0007669"/>
    <property type="project" value="UniProtKB-KW"/>
</dbReference>
<dbReference type="GO" id="GO:0004252">
    <property type="term" value="F:serine-type endopeptidase activity"/>
    <property type="evidence" value="ECO:0007669"/>
    <property type="project" value="InterPro"/>
</dbReference>
<keyword evidence="2" id="KW-0378">Hydrolase</keyword>
<accession>A0A5S9NFM0</accession>
<dbReference type="InterPro" id="IPR023828">
    <property type="entry name" value="Peptidase_S8_Ser-AS"/>
</dbReference>
<dbReference type="AlphaFoldDB" id="A0A5S9NFM0"/>
<sequence length="779" mass="82254">MNGVNKLAIAVCASFALFTTECVTAETNKKQAARKNGGISAKLDTHLQTLITTTADQLSSKSTDIMQVRLNKEAAKTGLAVELFLDNAEGLADFLSEQGIALRFLSSDGKRATVLVSGEQDLKSLAELSAIREIRYLHPPVVRVGSVTSRAAKAMRSDVVSTSLNVDGSGQTIGIISDSFAQTAAVRDGNTSPAQFTAGSLQGSVQQDNGDLPSVVSILRDDVAGGTDEGAAMAELIHDVSPGSPLIFHAAGQSRAEMADAITTLCGAGQADIVVDDILFLNESVYQDDVPALAATACVESGKPYLTAAGNDGDQAYRYAYKDSVAAVDESGTSLIPTGNDLHNWSSSGSDPFLEITIPASSTVYVVLNWNQPFSSINTSSGAQIDLDLYATTNDSITALNPASVNFYARSSDEQGNTGNPRGDASEILILESGINPQTFYLAVEHYDGSQGDIPQQSGVPLEFRILFTGDTVTSVEYVYNAPVVWGHSMAAGVAAVAAVPWWESPEFRPEGYDSIEIDPEDFSSRGGDQYLQFDSSGQYLLQTRSAPQFAAIDGNNNTVLGSSTAAPEDGEPDNFLNFYGTSAAAPNAAAVFAILKEAYPSATPTQLISAVQSSAIDVKGLRANISDDEVTGSGLIDAEAAATALAALISGDDPASEPTPTTSSSSGGGGGGACFIATAAYGSYLAPDVRVLRDFRDRVLLPYTWGQKFVASYYRYSPPVANYIANSESLRFITRLSLSPLVYSLKYPLVTLFALASALLVLLRRRLVNNRQAQYIRS</sequence>
<dbReference type="NCBIfam" id="NF041770">
    <property type="entry name" value="CFI_box_CTERM"/>
    <property type="match status" value="1"/>
</dbReference>
<keyword evidence="4" id="KW-0812">Transmembrane</keyword>
<evidence type="ECO:0000259" key="5">
    <source>
        <dbReference type="Pfam" id="PF00082"/>
    </source>
</evidence>
<protein>
    <recommendedName>
        <fullName evidence="5">Peptidase S8/S53 domain-containing protein</fullName>
    </recommendedName>
</protein>
<feature type="domain" description="Peptidase S8/S53" evidence="5">
    <location>
        <begin position="529"/>
        <end position="616"/>
    </location>
</feature>
<evidence type="ECO:0000313" key="7">
    <source>
        <dbReference type="EMBL" id="CAA0120540.1"/>
    </source>
</evidence>
<evidence type="ECO:0000256" key="1">
    <source>
        <dbReference type="ARBA" id="ARBA00022670"/>
    </source>
</evidence>
<evidence type="ECO:0000256" key="3">
    <source>
        <dbReference type="ARBA" id="ARBA00022825"/>
    </source>
</evidence>
<keyword evidence="8" id="KW-1185">Reference proteome</keyword>
<dbReference type="Pfam" id="PF00082">
    <property type="entry name" value="Peptidase_S8"/>
    <property type="match status" value="1"/>
</dbReference>
<dbReference type="InterPro" id="IPR036852">
    <property type="entry name" value="Peptidase_S8/S53_dom_sf"/>
</dbReference>
<dbReference type="InterPro" id="IPR000209">
    <property type="entry name" value="Peptidase_S8/S53_dom"/>
</dbReference>
<dbReference type="PROSITE" id="PS00138">
    <property type="entry name" value="SUBTILASE_SER"/>
    <property type="match status" value="1"/>
</dbReference>
<dbReference type="RefSeq" id="WP_159268207.1">
    <property type="nucleotide sequence ID" value="NZ_CACSIK010000001.1"/>
</dbReference>
<evidence type="ECO:0000256" key="2">
    <source>
        <dbReference type="ARBA" id="ARBA00022801"/>
    </source>
</evidence>
<evidence type="ECO:0000313" key="9">
    <source>
        <dbReference type="Proteomes" id="UP000439591"/>
    </source>
</evidence>
<keyword evidence="1" id="KW-0645">Protease</keyword>
<feature type="transmembrane region" description="Helical" evidence="4">
    <location>
        <begin position="746"/>
        <end position="764"/>
    </location>
</feature>
<dbReference type="EMBL" id="CACSIM010000007">
    <property type="protein sequence ID" value="CAA0120540.1"/>
    <property type="molecule type" value="Genomic_DNA"/>
</dbReference>
<dbReference type="SUPFAM" id="SSF52743">
    <property type="entry name" value="Subtilisin-like"/>
    <property type="match status" value="1"/>
</dbReference>
<dbReference type="Gene3D" id="3.40.50.200">
    <property type="entry name" value="Peptidase S8/S53 domain"/>
    <property type="match status" value="1"/>
</dbReference>
<dbReference type="OrthoDB" id="9813435at2"/>
<dbReference type="Proteomes" id="UP000439591">
    <property type="component" value="Unassembled WGS sequence"/>
</dbReference>
<organism evidence="6 8">
    <name type="scientific">Zhongshania aliphaticivorans</name>
    <dbReference type="NCBI Taxonomy" id="1470434"/>
    <lineage>
        <taxon>Bacteria</taxon>
        <taxon>Pseudomonadati</taxon>
        <taxon>Pseudomonadota</taxon>
        <taxon>Gammaproteobacteria</taxon>
        <taxon>Cellvibrionales</taxon>
        <taxon>Spongiibacteraceae</taxon>
        <taxon>Zhongshania</taxon>
    </lineage>
</organism>
<proteinExistence type="predicted"/>
<dbReference type="Proteomes" id="UP000435877">
    <property type="component" value="Unassembled WGS sequence"/>
</dbReference>
<keyword evidence="4" id="KW-0472">Membrane</keyword>